<dbReference type="Proteomes" id="UP001218364">
    <property type="component" value="Unassembled WGS sequence"/>
</dbReference>
<dbReference type="InterPro" id="IPR014436">
    <property type="entry name" value="Extradiol_dOase_DODA"/>
</dbReference>
<evidence type="ECO:0000256" key="2">
    <source>
        <dbReference type="ARBA" id="ARBA00007581"/>
    </source>
</evidence>
<evidence type="ECO:0000313" key="7">
    <source>
        <dbReference type="EMBL" id="MDE4167038.1"/>
    </source>
</evidence>
<dbReference type="PIRSF" id="PIRSF006157">
    <property type="entry name" value="Doxgns_DODA"/>
    <property type="match status" value="1"/>
</dbReference>
<comment type="caution">
    <text evidence="7">The sequence shown here is derived from an EMBL/GenBank/DDBJ whole genome shotgun (WGS) entry which is preliminary data.</text>
</comment>
<dbReference type="AlphaFoldDB" id="A0ABD4XC04"/>
<dbReference type="InterPro" id="IPR004183">
    <property type="entry name" value="Xdiol_dOase_suB"/>
</dbReference>
<dbReference type="Pfam" id="PF02900">
    <property type="entry name" value="LigB"/>
    <property type="match status" value="1"/>
</dbReference>
<evidence type="ECO:0000256" key="1">
    <source>
        <dbReference type="ARBA" id="ARBA00001947"/>
    </source>
</evidence>
<keyword evidence="7" id="KW-0223">Dioxygenase</keyword>
<evidence type="ECO:0000256" key="4">
    <source>
        <dbReference type="ARBA" id="ARBA00022833"/>
    </source>
</evidence>
<keyword evidence="3" id="KW-0479">Metal-binding</keyword>
<dbReference type="GO" id="GO:0016702">
    <property type="term" value="F:oxidoreductase activity, acting on single donors with incorporation of molecular oxygen, incorporation of two atoms of oxygen"/>
    <property type="evidence" value="ECO:0007669"/>
    <property type="project" value="UniProtKB-ARBA"/>
</dbReference>
<evidence type="ECO:0000313" key="8">
    <source>
        <dbReference type="Proteomes" id="UP001218364"/>
    </source>
</evidence>
<dbReference type="GO" id="GO:0046872">
    <property type="term" value="F:metal ion binding"/>
    <property type="evidence" value="ECO:0007669"/>
    <property type="project" value="UniProtKB-KW"/>
</dbReference>
<dbReference type="EMBL" id="JARCJK010000007">
    <property type="protein sequence ID" value="MDE4167038.1"/>
    <property type="molecule type" value="Genomic_DNA"/>
</dbReference>
<protein>
    <submittedName>
        <fullName evidence="7">Class III extradiol ring-cleavage dioxygenase</fullName>
    </submittedName>
</protein>
<reference evidence="7 8" key="1">
    <citation type="submission" date="2023-02" db="EMBL/GenBank/DDBJ databases">
        <title>Population genomics of bacteria associated with diatom.</title>
        <authorList>
            <person name="Xie J."/>
            <person name="Wang H."/>
        </authorList>
    </citation>
    <scope>NUCLEOTIDE SEQUENCE [LARGE SCALE GENOMIC DNA]</scope>
    <source>
        <strain evidence="7 8">PT47_8</strain>
    </source>
</reference>
<dbReference type="RefSeq" id="WP_237028435.1">
    <property type="nucleotide sequence ID" value="NZ_CP015124.1"/>
</dbReference>
<dbReference type="CDD" id="cd07363">
    <property type="entry name" value="45_DOPA_Dioxygenase"/>
    <property type="match status" value="1"/>
</dbReference>
<evidence type="ECO:0000256" key="3">
    <source>
        <dbReference type="ARBA" id="ARBA00022723"/>
    </source>
</evidence>
<proteinExistence type="inferred from homology"/>
<comment type="cofactor">
    <cofactor evidence="1">
        <name>Zn(2+)</name>
        <dbReference type="ChEBI" id="CHEBI:29105"/>
    </cofactor>
</comment>
<keyword evidence="4" id="KW-0862">Zinc</keyword>
<dbReference type="PANTHER" id="PTHR30096:SF0">
    <property type="entry name" value="4,5-DOPA DIOXYGENASE EXTRADIOL-LIKE PROTEIN"/>
    <property type="match status" value="1"/>
</dbReference>
<organism evidence="7 8">
    <name type="scientific">Phaeobacter gallaeciensis</name>
    <dbReference type="NCBI Taxonomy" id="60890"/>
    <lineage>
        <taxon>Bacteria</taxon>
        <taxon>Pseudomonadati</taxon>
        <taxon>Pseudomonadota</taxon>
        <taxon>Alphaproteobacteria</taxon>
        <taxon>Rhodobacterales</taxon>
        <taxon>Roseobacteraceae</taxon>
        <taxon>Phaeobacter</taxon>
    </lineage>
</organism>
<sequence length="265" mass="29258">MRSRMPSYFISHGGGPWPWIPNMREALAPLADALARMPQEIGRRPSAVLMISGHWEKDTFAVMSAAKPPMVYDYYNFPPETYEIQYPAPGAPELAQHTADLIAAAGLPVSMDAEQGYDHGTFVPMALMYPEADVPLFQVSMRHGYSPEEHFALGRALAPLRDEDVLIVGSGLSYHNLREFGPRAKVPSEEFDTWLNAALQLPAAARTEALLNWEQAPYARACHAQEDHLVPLFTALGAAEEEAATQVYHQKDIFGGVTASSFRFG</sequence>
<feature type="domain" description="Extradiol ring-cleavage dioxygenase class III enzyme subunit B" evidence="6">
    <location>
        <begin position="43"/>
        <end position="263"/>
    </location>
</feature>
<accession>A0ABD4XC04</accession>
<comment type="similarity">
    <text evidence="2">Belongs to the DODA-type extradiol aromatic ring-opening dioxygenase family.</text>
</comment>
<keyword evidence="5" id="KW-0560">Oxidoreductase</keyword>
<dbReference type="SUPFAM" id="SSF53213">
    <property type="entry name" value="LigB-like"/>
    <property type="match status" value="1"/>
</dbReference>
<name>A0ABD4XC04_9RHOB</name>
<dbReference type="Gene3D" id="3.40.830.10">
    <property type="entry name" value="LigB-like"/>
    <property type="match status" value="1"/>
</dbReference>
<evidence type="ECO:0000259" key="6">
    <source>
        <dbReference type="Pfam" id="PF02900"/>
    </source>
</evidence>
<dbReference type="PANTHER" id="PTHR30096">
    <property type="entry name" value="4,5-DOPA DIOXYGENASE EXTRADIOL-LIKE PROTEIN"/>
    <property type="match status" value="1"/>
</dbReference>
<gene>
    <name evidence="7" type="ORF">PXK24_15180</name>
</gene>
<evidence type="ECO:0000256" key="5">
    <source>
        <dbReference type="ARBA" id="ARBA00023002"/>
    </source>
</evidence>